<dbReference type="RefSeq" id="WP_142505882.1">
    <property type="nucleotide sequence ID" value="NZ_FXTI01000007.1"/>
</dbReference>
<organism evidence="2 3">
    <name type="scientific">Melghirimyces algeriensis</name>
    <dbReference type="NCBI Taxonomy" id="910412"/>
    <lineage>
        <taxon>Bacteria</taxon>
        <taxon>Bacillati</taxon>
        <taxon>Bacillota</taxon>
        <taxon>Bacilli</taxon>
        <taxon>Bacillales</taxon>
        <taxon>Thermoactinomycetaceae</taxon>
        <taxon>Melghirimyces</taxon>
    </lineage>
</organism>
<dbReference type="EMBL" id="FXTI01000007">
    <property type="protein sequence ID" value="SMO77170.1"/>
    <property type="molecule type" value="Genomic_DNA"/>
</dbReference>
<dbReference type="Proteomes" id="UP000315636">
    <property type="component" value="Unassembled WGS sequence"/>
</dbReference>
<evidence type="ECO:0000256" key="1">
    <source>
        <dbReference type="SAM" id="SignalP"/>
    </source>
</evidence>
<proteinExistence type="predicted"/>
<protein>
    <submittedName>
        <fullName evidence="2">Uncharacterized protein</fullName>
    </submittedName>
</protein>
<keyword evidence="1" id="KW-0732">Signal</keyword>
<feature type="signal peptide" evidence="1">
    <location>
        <begin position="1"/>
        <end position="20"/>
    </location>
</feature>
<evidence type="ECO:0000313" key="3">
    <source>
        <dbReference type="Proteomes" id="UP000315636"/>
    </source>
</evidence>
<accession>A0A521E226</accession>
<name>A0A521E226_9BACL</name>
<reference evidence="2 3" key="1">
    <citation type="submission" date="2017-05" db="EMBL/GenBank/DDBJ databases">
        <authorList>
            <person name="Varghese N."/>
            <person name="Submissions S."/>
        </authorList>
    </citation>
    <scope>NUCLEOTIDE SEQUENCE [LARGE SCALE GENOMIC DNA]</scope>
    <source>
        <strain evidence="2 3">DSM 45474</strain>
    </source>
</reference>
<gene>
    <name evidence="2" type="ORF">SAMN06264849_10776</name>
</gene>
<evidence type="ECO:0000313" key="2">
    <source>
        <dbReference type="EMBL" id="SMO77170.1"/>
    </source>
</evidence>
<sequence>MNKLLATGMALSVFVGSAAAGSVSASAEMESKELAIQTSQAKEDVVKPEATPAAVGMAALTGAAAAVGAEAGKDAYEWGKNQLFGSEKKEVESMSSAQKEKLDVVFD</sequence>
<feature type="chain" id="PRO_5039378289" evidence="1">
    <location>
        <begin position="21"/>
        <end position="107"/>
    </location>
</feature>
<keyword evidence="3" id="KW-1185">Reference proteome</keyword>
<dbReference type="AlphaFoldDB" id="A0A521E226"/>